<reference evidence="3 4" key="1">
    <citation type="submission" date="2018-08" db="EMBL/GenBank/DDBJ databases">
        <title>Streptomyces NEAU-D10 sp. nov., a novel Actinomycete isolated from soil.</title>
        <authorList>
            <person name="Jin L."/>
        </authorList>
    </citation>
    <scope>NUCLEOTIDE SEQUENCE [LARGE SCALE GENOMIC DNA]</scope>
    <source>
        <strain evidence="3 4">NEAU-D10</strain>
    </source>
</reference>
<dbReference type="OrthoDB" id="2472181at2"/>
<dbReference type="Proteomes" id="UP000262477">
    <property type="component" value="Unassembled WGS sequence"/>
</dbReference>
<protein>
    <recommendedName>
        <fullName evidence="2">Condensation domain-containing protein</fullName>
    </recommendedName>
</protein>
<dbReference type="GO" id="GO:0031177">
    <property type="term" value="F:phosphopantetheine binding"/>
    <property type="evidence" value="ECO:0007669"/>
    <property type="project" value="TreeGrafter"/>
</dbReference>
<dbReference type="GO" id="GO:0009366">
    <property type="term" value="C:enterobactin synthetase complex"/>
    <property type="evidence" value="ECO:0007669"/>
    <property type="project" value="TreeGrafter"/>
</dbReference>
<evidence type="ECO:0000256" key="1">
    <source>
        <dbReference type="SAM" id="MobiDB-lite"/>
    </source>
</evidence>
<organism evidence="3 4">
    <name type="scientific">Streptomyces inhibens</name>
    <dbReference type="NCBI Taxonomy" id="2293571"/>
    <lineage>
        <taxon>Bacteria</taxon>
        <taxon>Bacillati</taxon>
        <taxon>Actinomycetota</taxon>
        <taxon>Actinomycetes</taxon>
        <taxon>Kitasatosporales</taxon>
        <taxon>Streptomycetaceae</taxon>
        <taxon>Streptomyces</taxon>
    </lineage>
</organism>
<dbReference type="GO" id="GO:0043041">
    <property type="term" value="P:amino acid activation for nonribosomal peptide biosynthetic process"/>
    <property type="evidence" value="ECO:0007669"/>
    <property type="project" value="TreeGrafter"/>
</dbReference>
<evidence type="ECO:0000313" key="3">
    <source>
        <dbReference type="EMBL" id="REK84533.1"/>
    </source>
</evidence>
<dbReference type="InterPro" id="IPR023213">
    <property type="entry name" value="CAT-like_dom_sf"/>
</dbReference>
<evidence type="ECO:0000313" key="4">
    <source>
        <dbReference type="Proteomes" id="UP000262477"/>
    </source>
</evidence>
<dbReference type="GO" id="GO:0005829">
    <property type="term" value="C:cytosol"/>
    <property type="evidence" value="ECO:0007669"/>
    <property type="project" value="TreeGrafter"/>
</dbReference>
<dbReference type="GO" id="GO:0009239">
    <property type="term" value="P:enterobactin biosynthetic process"/>
    <property type="evidence" value="ECO:0007669"/>
    <property type="project" value="TreeGrafter"/>
</dbReference>
<dbReference type="AlphaFoldDB" id="A0A371PQZ3"/>
<dbReference type="GO" id="GO:0008610">
    <property type="term" value="P:lipid biosynthetic process"/>
    <property type="evidence" value="ECO:0007669"/>
    <property type="project" value="UniProtKB-ARBA"/>
</dbReference>
<evidence type="ECO:0000259" key="2">
    <source>
        <dbReference type="Pfam" id="PF00668"/>
    </source>
</evidence>
<feature type="domain" description="Condensation" evidence="2">
    <location>
        <begin position="51"/>
        <end position="192"/>
    </location>
</feature>
<sequence>MPSRRLSLPFGHERLALTRGWHHVRGRGSPCTSRRPCLPPSAVCGSWTGASPECNVTHALRLSSSLDLRALQAALDLTFARHAALRSRFGADRDGSPVRWTVDDSHVRITVRPMRGADENDIEGAIGDFAWTPMNLDTGPLVRALLLRNADEEHVCALSVHHTVFDDWSTDILLADLATAYGASAAGEDRPPPCHRPPGAGVRGRERRSQGQGTPAVLLAQLA</sequence>
<keyword evidence="4" id="KW-1185">Reference proteome</keyword>
<dbReference type="InterPro" id="IPR001242">
    <property type="entry name" value="Condensation_dom"/>
</dbReference>
<name>A0A371PQZ3_STRIH</name>
<dbReference type="GO" id="GO:0047527">
    <property type="term" value="F:2,3-dihydroxybenzoate-serine ligase activity"/>
    <property type="evidence" value="ECO:0007669"/>
    <property type="project" value="TreeGrafter"/>
</dbReference>
<gene>
    <name evidence="3" type="ORF">DY245_42840</name>
</gene>
<proteinExistence type="predicted"/>
<dbReference type="SUPFAM" id="SSF52777">
    <property type="entry name" value="CoA-dependent acyltransferases"/>
    <property type="match status" value="1"/>
</dbReference>
<comment type="caution">
    <text evidence="3">The sequence shown here is derived from an EMBL/GenBank/DDBJ whole genome shotgun (WGS) entry which is preliminary data.</text>
</comment>
<dbReference type="EMBL" id="QUAC01000483">
    <property type="protein sequence ID" value="REK84533.1"/>
    <property type="molecule type" value="Genomic_DNA"/>
</dbReference>
<accession>A0A371PQZ3</accession>
<dbReference type="Pfam" id="PF00668">
    <property type="entry name" value="Condensation"/>
    <property type="match status" value="1"/>
</dbReference>
<dbReference type="Gene3D" id="3.30.559.10">
    <property type="entry name" value="Chloramphenicol acetyltransferase-like domain"/>
    <property type="match status" value="1"/>
</dbReference>
<feature type="region of interest" description="Disordered" evidence="1">
    <location>
        <begin position="184"/>
        <end position="216"/>
    </location>
</feature>
<dbReference type="RefSeq" id="WP_128512512.1">
    <property type="nucleotide sequence ID" value="NZ_QUAC01000483.1"/>
</dbReference>
<dbReference type="PANTHER" id="PTHR45527:SF1">
    <property type="entry name" value="FATTY ACID SYNTHASE"/>
    <property type="match status" value="1"/>
</dbReference>
<dbReference type="PANTHER" id="PTHR45527">
    <property type="entry name" value="NONRIBOSOMAL PEPTIDE SYNTHETASE"/>
    <property type="match status" value="1"/>
</dbReference>